<reference evidence="2" key="1">
    <citation type="submission" date="2021-02" db="EMBL/GenBank/DDBJ databases">
        <authorList>
            <person name="Dougan E. K."/>
            <person name="Rhodes N."/>
            <person name="Thang M."/>
            <person name="Chan C."/>
        </authorList>
    </citation>
    <scope>NUCLEOTIDE SEQUENCE</scope>
</reference>
<comment type="caution">
    <text evidence="2">The sequence shown here is derived from an EMBL/GenBank/DDBJ whole genome shotgun (WGS) entry which is preliminary data.</text>
</comment>
<dbReference type="EMBL" id="CAJNNV010001550">
    <property type="protein sequence ID" value="CAE8585307.1"/>
    <property type="molecule type" value="Genomic_DNA"/>
</dbReference>
<organism evidence="2 3">
    <name type="scientific">Polarella glacialis</name>
    <name type="common">Dinoflagellate</name>
    <dbReference type="NCBI Taxonomy" id="89957"/>
    <lineage>
        <taxon>Eukaryota</taxon>
        <taxon>Sar</taxon>
        <taxon>Alveolata</taxon>
        <taxon>Dinophyceae</taxon>
        <taxon>Suessiales</taxon>
        <taxon>Suessiaceae</taxon>
        <taxon>Polarella</taxon>
    </lineage>
</organism>
<feature type="non-terminal residue" evidence="2">
    <location>
        <position position="89"/>
    </location>
</feature>
<accession>A0A813KWC7</accession>
<evidence type="ECO:0000313" key="2">
    <source>
        <dbReference type="EMBL" id="CAE8709884.1"/>
    </source>
</evidence>
<keyword evidence="4" id="KW-1185">Reference proteome</keyword>
<gene>
    <name evidence="1" type="ORF">PGLA1383_LOCUS4217</name>
    <name evidence="2" type="ORF">PGLA2088_LOCUS35682</name>
</gene>
<name>A0A813KWC7_POLGL</name>
<evidence type="ECO:0000313" key="4">
    <source>
        <dbReference type="Proteomes" id="UP000654075"/>
    </source>
</evidence>
<dbReference type="Proteomes" id="UP000626109">
    <property type="component" value="Unassembled WGS sequence"/>
</dbReference>
<protein>
    <submittedName>
        <fullName evidence="2">Uncharacterized protein</fullName>
    </submittedName>
</protein>
<evidence type="ECO:0000313" key="3">
    <source>
        <dbReference type="Proteomes" id="UP000626109"/>
    </source>
</evidence>
<dbReference type="AlphaFoldDB" id="A0A813KWC7"/>
<dbReference type="EMBL" id="CAJNNW010031909">
    <property type="protein sequence ID" value="CAE8709884.1"/>
    <property type="molecule type" value="Genomic_DNA"/>
</dbReference>
<evidence type="ECO:0000313" key="1">
    <source>
        <dbReference type="EMBL" id="CAE8585307.1"/>
    </source>
</evidence>
<proteinExistence type="predicted"/>
<sequence length="89" mass="10242">PWERRRGRLKLNCVRDLLDGHSFSTLGFEAQGQASSQRTPLRRRLRPRFQSTRALVAIDPSRPSSSAFMRGYVDRQARLLCTNSIYCVC</sequence>
<dbReference type="Proteomes" id="UP000654075">
    <property type="component" value="Unassembled WGS sequence"/>
</dbReference>